<dbReference type="Proteomes" id="UP000324705">
    <property type="component" value="Chromosome 4B"/>
</dbReference>
<evidence type="ECO:0000256" key="3">
    <source>
        <dbReference type="ARBA" id="ARBA00022989"/>
    </source>
</evidence>
<keyword evidence="8" id="KW-1185">Reference proteome</keyword>
<dbReference type="InterPro" id="IPR008511">
    <property type="entry name" value="ROH1-like"/>
</dbReference>
<comment type="subcellular location">
    <subcellularLocation>
        <location evidence="1">Membrane</location>
        <topology evidence="1">Single-pass membrane protein</topology>
    </subcellularLocation>
</comment>
<evidence type="ECO:0000256" key="6">
    <source>
        <dbReference type="SAM" id="MobiDB-lite"/>
    </source>
</evidence>
<dbReference type="Pfam" id="PF05633">
    <property type="entry name" value="ROH1-like"/>
    <property type="match status" value="2"/>
</dbReference>
<evidence type="ECO:0000313" key="7">
    <source>
        <dbReference type="EMBL" id="VAI03556.1"/>
    </source>
</evidence>
<dbReference type="GO" id="GO:0016020">
    <property type="term" value="C:membrane"/>
    <property type="evidence" value="ECO:0007669"/>
    <property type="project" value="UniProtKB-SubCell"/>
</dbReference>
<keyword evidence="4" id="KW-0472">Membrane</keyword>
<name>A0A9R0SY03_TRITD</name>
<dbReference type="Gramene" id="TRITD4Bv1G044300.1">
    <property type="protein sequence ID" value="TRITD4Bv1G044300.1"/>
    <property type="gene ID" value="TRITD4Bv1G044300"/>
</dbReference>
<evidence type="ECO:0000256" key="5">
    <source>
        <dbReference type="ARBA" id="ARBA00035114"/>
    </source>
</evidence>
<dbReference type="EMBL" id="LT934118">
    <property type="protein sequence ID" value="VAI03556.1"/>
    <property type="molecule type" value="Genomic_DNA"/>
</dbReference>
<evidence type="ECO:0000313" key="8">
    <source>
        <dbReference type="Proteomes" id="UP000324705"/>
    </source>
</evidence>
<evidence type="ECO:0000256" key="1">
    <source>
        <dbReference type="ARBA" id="ARBA00004167"/>
    </source>
</evidence>
<feature type="region of interest" description="Disordered" evidence="6">
    <location>
        <begin position="1"/>
        <end position="20"/>
    </location>
</feature>
<keyword evidence="2" id="KW-0812">Transmembrane</keyword>
<protein>
    <submittedName>
        <fullName evidence="7">Uncharacterized protein</fullName>
    </submittedName>
</protein>
<comment type="similarity">
    <text evidence="5">Belongs to the ROH1 family.</text>
</comment>
<feature type="compositionally biased region" description="Low complexity" evidence="6">
    <location>
        <begin position="9"/>
        <end position="20"/>
    </location>
</feature>
<evidence type="ECO:0000256" key="2">
    <source>
        <dbReference type="ARBA" id="ARBA00022692"/>
    </source>
</evidence>
<proteinExistence type="inferred from homology"/>
<sequence length="232" mass="25190">MPATDYQGSSSSSHSPFASFGRSLLSRSRDTPASPAMLPSGGEAEVEAFQRHVAVSLAELRDGEDFLSIAWIRQLLEAFLLCQEEFRAVVAEVRRRGCGGALAERLVGEYHERAVKALDVCNAARDGVDQVRRWGRLAGIAASVLLAPEEIHEGQLRRARKALSDLSILLVDDAAAGEREAAVREAAAELAAVCSAMKDGLEPLERQVREVFHRIVRSRMEGLDSPMPNAAD</sequence>
<organism evidence="7 8">
    <name type="scientific">Triticum turgidum subsp. durum</name>
    <name type="common">Durum wheat</name>
    <name type="synonym">Triticum durum</name>
    <dbReference type="NCBI Taxonomy" id="4567"/>
    <lineage>
        <taxon>Eukaryota</taxon>
        <taxon>Viridiplantae</taxon>
        <taxon>Streptophyta</taxon>
        <taxon>Embryophyta</taxon>
        <taxon>Tracheophyta</taxon>
        <taxon>Spermatophyta</taxon>
        <taxon>Magnoliopsida</taxon>
        <taxon>Liliopsida</taxon>
        <taxon>Poales</taxon>
        <taxon>Poaceae</taxon>
        <taxon>BOP clade</taxon>
        <taxon>Pooideae</taxon>
        <taxon>Triticodae</taxon>
        <taxon>Triticeae</taxon>
        <taxon>Triticinae</taxon>
        <taxon>Triticum</taxon>
    </lineage>
</organism>
<keyword evidence="3" id="KW-1133">Transmembrane helix</keyword>
<dbReference type="AlphaFoldDB" id="A0A9R0SY03"/>
<dbReference type="PANTHER" id="PTHR31509">
    <property type="entry name" value="BPS1-LIKE PROTEIN"/>
    <property type="match status" value="1"/>
</dbReference>
<evidence type="ECO:0000256" key="4">
    <source>
        <dbReference type="ARBA" id="ARBA00023136"/>
    </source>
</evidence>
<gene>
    <name evidence="7" type="ORF">TRITD_4Bv1G044300</name>
</gene>
<reference evidence="7 8" key="1">
    <citation type="submission" date="2017-09" db="EMBL/GenBank/DDBJ databases">
        <authorList>
            <consortium name="International Durum Wheat Genome Sequencing Consortium (IDWGSC)"/>
            <person name="Milanesi L."/>
        </authorList>
    </citation>
    <scope>NUCLEOTIDE SEQUENCE [LARGE SCALE GENOMIC DNA]</scope>
    <source>
        <strain evidence="8">cv. Svevo</strain>
    </source>
</reference>
<accession>A0A9R0SY03</accession>